<dbReference type="InterPro" id="IPR000160">
    <property type="entry name" value="GGDEF_dom"/>
</dbReference>
<dbReference type="SMART" id="SM00267">
    <property type="entry name" value="GGDEF"/>
    <property type="match status" value="1"/>
</dbReference>
<dbReference type="PANTHER" id="PTHR45138">
    <property type="entry name" value="REGULATORY COMPONENTS OF SENSORY TRANSDUCTION SYSTEM"/>
    <property type="match status" value="1"/>
</dbReference>
<dbReference type="SUPFAM" id="SSF55073">
    <property type="entry name" value="Nucleotide cyclase"/>
    <property type="match status" value="1"/>
</dbReference>
<proteinExistence type="predicted"/>
<evidence type="ECO:0000313" key="5">
    <source>
        <dbReference type="Proteomes" id="UP001607151"/>
    </source>
</evidence>
<dbReference type="PROSITE" id="PS50887">
    <property type="entry name" value="GGDEF"/>
    <property type="match status" value="1"/>
</dbReference>
<keyword evidence="4" id="KW-0808">Transferase</keyword>
<dbReference type="InterPro" id="IPR000014">
    <property type="entry name" value="PAS"/>
</dbReference>
<dbReference type="Pfam" id="PF08448">
    <property type="entry name" value="PAS_4"/>
    <property type="match status" value="1"/>
</dbReference>
<dbReference type="InterPro" id="IPR050469">
    <property type="entry name" value="Diguanylate_Cyclase"/>
</dbReference>
<comment type="catalytic activity">
    <reaction evidence="2">
        <text>2 GTP = 3',3'-c-di-GMP + 2 diphosphate</text>
        <dbReference type="Rhea" id="RHEA:24898"/>
        <dbReference type="ChEBI" id="CHEBI:33019"/>
        <dbReference type="ChEBI" id="CHEBI:37565"/>
        <dbReference type="ChEBI" id="CHEBI:58805"/>
        <dbReference type="EC" id="2.7.7.65"/>
    </reaction>
</comment>
<dbReference type="InterPro" id="IPR043128">
    <property type="entry name" value="Rev_trsase/Diguanyl_cyclase"/>
</dbReference>
<sequence>MPCNVTPSTPEVFEQLIDSAPLLFFSVGCDLTYTYINPFFAEVHNIDQQKAVGMHMSEVIGEEGFNNNLPHYKKVLQGESIRYDSFFVKADGNPHHYHAVYKPLYENGDIIGFTGVVVDITAEKQLEELSNTDALTKVNNRRKYETDLQKVLEKDDAERYGLILLDIDFFKLINDELGHDKGDDALVRLSTVLKEVVADSGKIYRIGGEEFVVILDNVIDQENLEQRTETIRQAVESYNILDDRKVTVSIGASVIVSGDEKRGLVKRVDEALYKAKESGRNRSHFV</sequence>
<dbReference type="NCBIfam" id="TIGR00229">
    <property type="entry name" value="sensory_box"/>
    <property type="match status" value="1"/>
</dbReference>
<dbReference type="GO" id="GO:0052621">
    <property type="term" value="F:diguanylate cyclase activity"/>
    <property type="evidence" value="ECO:0007669"/>
    <property type="project" value="UniProtKB-EC"/>
</dbReference>
<evidence type="ECO:0000259" key="3">
    <source>
        <dbReference type="PROSITE" id="PS50887"/>
    </source>
</evidence>
<evidence type="ECO:0000256" key="1">
    <source>
        <dbReference type="ARBA" id="ARBA00012528"/>
    </source>
</evidence>
<dbReference type="Gene3D" id="3.30.70.270">
    <property type="match status" value="1"/>
</dbReference>
<organism evidence="4 5">
    <name type="scientific">Vibrio rumoiensis</name>
    <dbReference type="NCBI Taxonomy" id="76258"/>
    <lineage>
        <taxon>Bacteria</taxon>
        <taxon>Pseudomonadati</taxon>
        <taxon>Pseudomonadota</taxon>
        <taxon>Gammaproteobacteria</taxon>
        <taxon>Vibrionales</taxon>
        <taxon>Vibrionaceae</taxon>
        <taxon>Vibrio</taxon>
    </lineage>
</organism>
<dbReference type="Gene3D" id="3.30.450.20">
    <property type="entry name" value="PAS domain"/>
    <property type="match status" value="1"/>
</dbReference>
<feature type="domain" description="GGDEF" evidence="3">
    <location>
        <begin position="158"/>
        <end position="286"/>
    </location>
</feature>
<dbReference type="Proteomes" id="UP001607151">
    <property type="component" value="Unassembled WGS sequence"/>
</dbReference>
<dbReference type="EMBL" id="JBIHSN010000003">
    <property type="protein sequence ID" value="MFH0267042.1"/>
    <property type="molecule type" value="Genomic_DNA"/>
</dbReference>
<protein>
    <recommendedName>
        <fullName evidence="1">diguanylate cyclase</fullName>
        <ecNumber evidence="1">2.7.7.65</ecNumber>
    </recommendedName>
</protein>
<dbReference type="RefSeq" id="WP_394608598.1">
    <property type="nucleotide sequence ID" value="NZ_JBIHSJ010000004.1"/>
</dbReference>
<comment type="caution">
    <text evidence="4">The sequence shown here is derived from an EMBL/GenBank/DDBJ whole genome shotgun (WGS) entry which is preliminary data.</text>
</comment>
<gene>
    <name evidence="4" type="ORF">ACGRQ9_16485</name>
</gene>
<dbReference type="InterPro" id="IPR029787">
    <property type="entry name" value="Nucleotide_cyclase"/>
</dbReference>
<dbReference type="PANTHER" id="PTHR45138:SF9">
    <property type="entry name" value="DIGUANYLATE CYCLASE DGCM-RELATED"/>
    <property type="match status" value="1"/>
</dbReference>
<name>A0ABW7IZF0_9VIBR</name>
<reference evidence="4 5" key="1">
    <citation type="submission" date="2024-10" db="EMBL/GenBank/DDBJ databases">
        <authorList>
            <person name="Yibar A."/>
            <person name="Saticioglu I.B."/>
            <person name="Duman M."/>
            <person name="Ajmi N."/>
            <person name="Gurler F."/>
            <person name="Ay H."/>
            <person name="Onuk E."/>
            <person name="Guler S."/>
            <person name="Romalde J.L."/>
        </authorList>
    </citation>
    <scope>NUCLEOTIDE SEQUENCE [LARGE SCALE GENOMIC DNA]</scope>
    <source>
        <strain evidence="4 5">14-MA-B</strain>
    </source>
</reference>
<accession>A0ABW7IZF0</accession>
<evidence type="ECO:0000256" key="2">
    <source>
        <dbReference type="ARBA" id="ARBA00034247"/>
    </source>
</evidence>
<dbReference type="NCBIfam" id="TIGR00254">
    <property type="entry name" value="GGDEF"/>
    <property type="match status" value="1"/>
</dbReference>
<dbReference type="InterPro" id="IPR035965">
    <property type="entry name" value="PAS-like_dom_sf"/>
</dbReference>
<dbReference type="Pfam" id="PF00990">
    <property type="entry name" value="GGDEF"/>
    <property type="match status" value="1"/>
</dbReference>
<keyword evidence="5" id="KW-1185">Reference proteome</keyword>
<dbReference type="SUPFAM" id="SSF55785">
    <property type="entry name" value="PYP-like sensor domain (PAS domain)"/>
    <property type="match status" value="1"/>
</dbReference>
<dbReference type="InterPro" id="IPR013656">
    <property type="entry name" value="PAS_4"/>
</dbReference>
<keyword evidence="4" id="KW-0548">Nucleotidyltransferase</keyword>
<dbReference type="EC" id="2.7.7.65" evidence="1"/>
<evidence type="ECO:0000313" key="4">
    <source>
        <dbReference type="EMBL" id="MFH0267042.1"/>
    </source>
</evidence>
<dbReference type="CDD" id="cd01949">
    <property type="entry name" value="GGDEF"/>
    <property type="match status" value="1"/>
</dbReference>